<name>A0A8I6R901_CIMLE</name>
<keyword evidence="1 2" id="KW-0694">RNA-binding</keyword>
<dbReference type="SUPFAM" id="SSF52954">
    <property type="entry name" value="Class II aaRS ABD-related"/>
    <property type="match status" value="1"/>
</dbReference>
<feature type="compositionally biased region" description="Polar residues" evidence="3">
    <location>
        <begin position="141"/>
        <end position="154"/>
    </location>
</feature>
<feature type="compositionally biased region" description="Basic and acidic residues" evidence="3">
    <location>
        <begin position="98"/>
        <end position="112"/>
    </location>
</feature>
<dbReference type="CDD" id="cd00590">
    <property type="entry name" value="RRM_SF"/>
    <property type="match status" value="1"/>
</dbReference>
<feature type="compositionally biased region" description="Basic and acidic residues" evidence="3">
    <location>
        <begin position="234"/>
        <end position="244"/>
    </location>
</feature>
<feature type="region of interest" description="Disordered" evidence="3">
    <location>
        <begin position="493"/>
        <end position="529"/>
    </location>
</feature>
<dbReference type="PANTHER" id="PTHR23295:SF6">
    <property type="entry name" value="NEOSIN, ISOFORM A"/>
    <property type="match status" value="1"/>
</dbReference>
<dbReference type="AlphaFoldDB" id="A0A8I6R901"/>
<dbReference type="EnsemblMetazoa" id="XM_024225471.1">
    <property type="protein sequence ID" value="XP_024081239.1"/>
    <property type="gene ID" value="LOC106661960"/>
</dbReference>
<proteinExistence type="predicted"/>
<dbReference type="GeneID" id="106661960"/>
<feature type="compositionally biased region" description="Polar residues" evidence="3">
    <location>
        <begin position="493"/>
        <end position="509"/>
    </location>
</feature>
<dbReference type="InterPro" id="IPR052600">
    <property type="entry name" value="Nuc_rcpt_coact/corep"/>
</dbReference>
<dbReference type="RefSeq" id="XP_014241227.1">
    <property type="nucleotide sequence ID" value="XM_014385741.2"/>
</dbReference>
<dbReference type="CTD" id="38795"/>
<feature type="compositionally biased region" description="Basic and acidic residues" evidence="3">
    <location>
        <begin position="260"/>
        <end position="271"/>
    </location>
</feature>
<dbReference type="Gene3D" id="3.30.70.330">
    <property type="match status" value="1"/>
</dbReference>
<dbReference type="Pfam" id="PF00076">
    <property type="entry name" value="RRM_1"/>
    <property type="match status" value="1"/>
</dbReference>
<dbReference type="KEGG" id="clec:106661960"/>
<feature type="domain" description="RRM" evidence="4">
    <location>
        <begin position="11"/>
        <end position="81"/>
    </location>
</feature>
<dbReference type="InterPro" id="IPR012677">
    <property type="entry name" value="Nucleotide-bd_a/b_plait_sf"/>
</dbReference>
<feature type="region of interest" description="Disordered" evidence="3">
    <location>
        <begin position="542"/>
        <end position="563"/>
    </location>
</feature>
<keyword evidence="6" id="KW-1185">Reference proteome</keyword>
<dbReference type="InterPro" id="IPR035979">
    <property type="entry name" value="RBD_domain_sf"/>
</dbReference>
<reference evidence="5" key="1">
    <citation type="submission" date="2022-01" db="UniProtKB">
        <authorList>
            <consortium name="EnsemblMetazoa"/>
        </authorList>
    </citation>
    <scope>IDENTIFICATION</scope>
</reference>
<dbReference type="Gene3D" id="3.40.50.800">
    <property type="entry name" value="Anticodon-binding domain"/>
    <property type="match status" value="1"/>
</dbReference>
<dbReference type="SUPFAM" id="SSF54928">
    <property type="entry name" value="RNA-binding domain, RBD"/>
    <property type="match status" value="1"/>
</dbReference>
<dbReference type="EnsemblMetazoa" id="XM_014385741.2">
    <property type="protein sequence ID" value="XP_014241227.1"/>
    <property type="gene ID" value="LOC106661960"/>
</dbReference>
<dbReference type="SMART" id="SM00360">
    <property type="entry name" value="RRM"/>
    <property type="match status" value="1"/>
</dbReference>
<sequence length="563" mass="62029">MSSGGKINPSSRLYVGSLGIQATQKDLEELFGKHGKILEVRLNRNFAFVQFTTESEAKAAMEDLNGQNHFGRKLDVQFAKAPRSSSGNQDKNQSDNPEQLRDRSPLSKDSGRNDGGGGRGGRGGMRGGRGGSIGGRGPPSLFNQNDDNPFQSRDSPGFRDDNVGGFRGGDNRPAPFARDNGPPFNQSDNFRNEGRGGNFRGNNFRDNDTFNPWAENFRPGASGSDYRGPGGTGDFRDFHGGNDRDNFRDKSMLMGGFRGPQDRFGPRDQFRDSPAFRSDIDPWAQSTKEKDPWGPQELPPANPPVSLSVPNNDRINDIEIIVMNKSLTDYGEFIETRLKSLGFSVDLMFPNESALLSRVLGNIASRGTLYAIVVNPAHKVNRSLTLEVLHGTPQEHRNMLLEDAVTFLNRNYEAYTKSVSLKRGVETPPEQIRHLLELVISGTRKLTVPQFDVLIQHFIQEKLKLEPPVNQENSLPVTQQAELQTRILSILNKSGTGGNTPNALQQNIPQGVPPPGEQKEGPSPLLKDPSVQRALDSLMQGGRNLFSNFNPGNQRGGSTFNQY</sequence>
<evidence type="ECO:0000256" key="3">
    <source>
        <dbReference type="SAM" id="MobiDB-lite"/>
    </source>
</evidence>
<feature type="region of interest" description="Disordered" evidence="3">
    <location>
        <begin position="79"/>
        <end position="244"/>
    </location>
</feature>
<evidence type="ECO:0000259" key="4">
    <source>
        <dbReference type="PROSITE" id="PS50102"/>
    </source>
</evidence>
<feature type="region of interest" description="Disordered" evidence="3">
    <location>
        <begin position="257"/>
        <end position="310"/>
    </location>
</feature>
<evidence type="ECO:0000256" key="2">
    <source>
        <dbReference type="PROSITE-ProRule" id="PRU00176"/>
    </source>
</evidence>
<evidence type="ECO:0000256" key="1">
    <source>
        <dbReference type="ARBA" id="ARBA00022884"/>
    </source>
</evidence>
<dbReference type="GO" id="GO:0003723">
    <property type="term" value="F:RNA binding"/>
    <property type="evidence" value="ECO:0007669"/>
    <property type="project" value="UniProtKB-UniRule"/>
</dbReference>
<feature type="compositionally biased region" description="Gly residues" evidence="3">
    <location>
        <begin position="113"/>
        <end position="137"/>
    </location>
</feature>
<protein>
    <recommendedName>
        <fullName evidence="4">RRM domain-containing protein</fullName>
    </recommendedName>
</protein>
<feature type="compositionally biased region" description="Polar residues" evidence="3">
    <location>
        <begin position="545"/>
        <end position="563"/>
    </location>
</feature>
<accession>A0A8I6R901</accession>
<dbReference type="InterPro" id="IPR000504">
    <property type="entry name" value="RRM_dom"/>
</dbReference>
<feature type="compositionally biased region" description="Polar residues" evidence="3">
    <location>
        <begin position="83"/>
        <end position="97"/>
    </location>
</feature>
<dbReference type="PROSITE" id="PS50102">
    <property type="entry name" value="RRM"/>
    <property type="match status" value="1"/>
</dbReference>
<dbReference type="PANTHER" id="PTHR23295">
    <property type="entry name" value="NUCLEAR RECEPTOR COACTIVATOR 5-RELATED"/>
    <property type="match status" value="1"/>
</dbReference>
<dbReference type="RefSeq" id="XP_024081239.1">
    <property type="nucleotide sequence ID" value="XM_024225471.1"/>
</dbReference>
<evidence type="ECO:0000313" key="6">
    <source>
        <dbReference type="Proteomes" id="UP000494040"/>
    </source>
</evidence>
<dbReference type="InterPro" id="IPR036621">
    <property type="entry name" value="Anticodon-bd_dom_sf"/>
</dbReference>
<dbReference type="OrthoDB" id="10044938at2759"/>
<evidence type="ECO:0000313" key="5">
    <source>
        <dbReference type="EnsemblMetazoa" id="XP_014241227.1"/>
    </source>
</evidence>
<dbReference type="Proteomes" id="UP000494040">
    <property type="component" value="Unassembled WGS sequence"/>
</dbReference>
<organism evidence="5 6">
    <name type="scientific">Cimex lectularius</name>
    <name type="common">Bed bug</name>
    <name type="synonym">Acanthia lectularia</name>
    <dbReference type="NCBI Taxonomy" id="79782"/>
    <lineage>
        <taxon>Eukaryota</taxon>
        <taxon>Metazoa</taxon>
        <taxon>Ecdysozoa</taxon>
        <taxon>Arthropoda</taxon>
        <taxon>Hexapoda</taxon>
        <taxon>Insecta</taxon>
        <taxon>Pterygota</taxon>
        <taxon>Neoptera</taxon>
        <taxon>Paraneoptera</taxon>
        <taxon>Hemiptera</taxon>
        <taxon>Heteroptera</taxon>
        <taxon>Panheteroptera</taxon>
        <taxon>Cimicomorpha</taxon>
        <taxon>Cimicidae</taxon>
        <taxon>Cimex</taxon>
    </lineage>
</organism>